<comment type="caution">
    <text evidence="2">The sequence shown here is derived from an EMBL/GenBank/DDBJ whole genome shotgun (WGS) entry which is preliminary data.</text>
</comment>
<feature type="chain" id="PRO_5019464304" evidence="1">
    <location>
        <begin position="18"/>
        <end position="88"/>
    </location>
</feature>
<proteinExistence type="predicted"/>
<evidence type="ECO:0000256" key="1">
    <source>
        <dbReference type="SAM" id="SignalP"/>
    </source>
</evidence>
<evidence type="ECO:0000313" key="2">
    <source>
        <dbReference type="EMBL" id="RRT80956.1"/>
    </source>
</evidence>
<reference evidence="2 3" key="1">
    <citation type="journal article" date="2014" name="Agronomy (Basel)">
        <title>A Draft Genome Sequence for Ensete ventricosum, the Drought-Tolerant Tree Against Hunger.</title>
        <authorList>
            <person name="Harrison J."/>
            <person name="Moore K.A."/>
            <person name="Paszkiewicz K."/>
            <person name="Jones T."/>
            <person name="Grant M."/>
            <person name="Ambacheew D."/>
            <person name="Muzemil S."/>
            <person name="Studholme D.J."/>
        </authorList>
    </citation>
    <scope>NUCLEOTIDE SEQUENCE [LARGE SCALE GENOMIC DNA]</scope>
</reference>
<organism evidence="2 3">
    <name type="scientific">Ensete ventricosum</name>
    <name type="common">Abyssinian banana</name>
    <name type="synonym">Musa ensete</name>
    <dbReference type="NCBI Taxonomy" id="4639"/>
    <lineage>
        <taxon>Eukaryota</taxon>
        <taxon>Viridiplantae</taxon>
        <taxon>Streptophyta</taxon>
        <taxon>Embryophyta</taxon>
        <taxon>Tracheophyta</taxon>
        <taxon>Spermatophyta</taxon>
        <taxon>Magnoliopsida</taxon>
        <taxon>Liliopsida</taxon>
        <taxon>Zingiberales</taxon>
        <taxon>Musaceae</taxon>
        <taxon>Ensete</taxon>
    </lineage>
</organism>
<name>A0A427AXX8_ENSVE</name>
<sequence length="88" mass="10053">MIVIIIIIDLFPPRARSEETHVPAAREGLGKWDEPVGAAGTRLQYSDSRETDGYTVWWVCFGCEESAIGIFRLERNRWVSRLVGVFRV</sequence>
<feature type="signal peptide" evidence="1">
    <location>
        <begin position="1"/>
        <end position="17"/>
    </location>
</feature>
<dbReference type="Proteomes" id="UP000287651">
    <property type="component" value="Unassembled WGS sequence"/>
</dbReference>
<keyword evidence="1" id="KW-0732">Signal</keyword>
<gene>
    <name evidence="2" type="ORF">B296_00018362</name>
</gene>
<dbReference type="EMBL" id="AMZH03001024">
    <property type="protein sequence ID" value="RRT80956.1"/>
    <property type="molecule type" value="Genomic_DNA"/>
</dbReference>
<accession>A0A427AXX8</accession>
<protein>
    <submittedName>
        <fullName evidence="2">Uncharacterized protein</fullName>
    </submittedName>
</protein>
<evidence type="ECO:0000313" key="3">
    <source>
        <dbReference type="Proteomes" id="UP000287651"/>
    </source>
</evidence>
<dbReference type="AlphaFoldDB" id="A0A427AXX8"/>